<gene>
    <name evidence="1" type="ORF">GALL_528860</name>
</gene>
<sequence>MHSARLDPEEREILKIDEGFRGRMGVEIAPAHDLQIGACGLLGPARQHDPCSLQRIALGALVQHQGDPGIAEEVFRVHGQP</sequence>
<proteinExistence type="predicted"/>
<dbReference type="AlphaFoldDB" id="A0A1J5PJU6"/>
<dbReference type="EMBL" id="MLJW01007232">
    <property type="protein sequence ID" value="OIQ65555.1"/>
    <property type="molecule type" value="Genomic_DNA"/>
</dbReference>
<protein>
    <submittedName>
        <fullName evidence="1">Uncharacterized protein</fullName>
    </submittedName>
</protein>
<reference evidence="1" key="1">
    <citation type="submission" date="2016-10" db="EMBL/GenBank/DDBJ databases">
        <title>Sequence of Gallionella enrichment culture.</title>
        <authorList>
            <person name="Poehlein A."/>
            <person name="Muehling M."/>
            <person name="Daniel R."/>
        </authorList>
    </citation>
    <scope>NUCLEOTIDE SEQUENCE</scope>
</reference>
<evidence type="ECO:0000313" key="1">
    <source>
        <dbReference type="EMBL" id="OIQ65555.1"/>
    </source>
</evidence>
<organism evidence="1">
    <name type="scientific">mine drainage metagenome</name>
    <dbReference type="NCBI Taxonomy" id="410659"/>
    <lineage>
        <taxon>unclassified sequences</taxon>
        <taxon>metagenomes</taxon>
        <taxon>ecological metagenomes</taxon>
    </lineage>
</organism>
<accession>A0A1J5PJU6</accession>
<name>A0A1J5PJU6_9ZZZZ</name>
<comment type="caution">
    <text evidence="1">The sequence shown here is derived from an EMBL/GenBank/DDBJ whole genome shotgun (WGS) entry which is preliminary data.</text>
</comment>